<dbReference type="PANTHER" id="PTHR35803:SF2">
    <property type="entry name" value="RETAINING ALPHA-GALACTOSIDASE"/>
    <property type="match status" value="1"/>
</dbReference>
<dbReference type="AlphaFoldDB" id="A0A931F6W5"/>
<sequence length="621" mass="68147">MPLSRFGRTLLNWLLVGPLIAGLLTAPTTPADTWTVEAPAGGPVATVHLDAQGSPSVAVSRGGATVLNPSPLGVTTEQADLTTGLSLTGRSSRAVVEKYSTTAGKRLHRLSVMKETRFRFTRGDSELDLVVRAARDGVAYRYELPGAGAVLGEASAFAVPAGSTAWLARHRADYENPFIQYADVPPAEYQMPTLFGVGQNYLLLAESALNGAYTGPRLVRDQDTYRIALWDARVPYDHGLATPWRVMVTGDLATVTESTLVDDLAPGSRVADTSWIKPGKVLWSWLADGRSAQQSLKRQKEFVDYASQHRWPYVLVDAGWYDDPDTGERAWTDRTPEFTWMPELVEYGKARGVGIMAWLRFSDFDTHDKRVQRFGLLRQWGVQGVKLDFIDSEAQERLQWYDETLRDLADNHLMVNFHGSSVPKGINRTWPHVMTMEGVHGAEKSSNLTTSHLAALPYTRNQIGSMDYTPMAFQRAGRPTSDAHELALSVVFESGLANLAGSLEAYRARPEAERFLDQVPTVWDETRLLSGRPADHTVMARRSGDRWFIGAGVSGAARTLQVPVGFLPGRWLVEVTRDGAGGLVREAHVVRGSTLAVEVGAEGGFAAIACRWRPGLTTCAR</sequence>
<gene>
    <name evidence="7" type="ORF">ITP53_49340</name>
</gene>
<name>A0A931F6W5_9ACTN</name>
<feature type="domain" description="Glycosyl-hydrolase 97 N-terminal" evidence="5">
    <location>
        <begin position="38"/>
        <end position="265"/>
    </location>
</feature>
<dbReference type="SUPFAM" id="SSF51445">
    <property type="entry name" value="(Trans)glycosidases"/>
    <property type="match status" value="1"/>
</dbReference>
<dbReference type="Proteomes" id="UP000605361">
    <property type="component" value="Unassembled WGS sequence"/>
</dbReference>
<dbReference type="EMBL" id="JADOGI010000295">
    <property type="protein sequence ID" value="MBF8193551.1"/>
    <property type="molecule type" value="Genomic_DNA"/>
</dbReference>
<keyword evidence="8" id="KW-1185">Reference proteome</keyword>
<evidence type="ECO:0000313" key="7">
    <source>
        <dbReference type="EMBL" id="MBF8193551.1"/>
    </source>
</evidence>
<dbReference type="InterPro" id="IPR013785">
    <property type="entry name" value="Aldolase_TIM"/>
</dbReference>
<dbReference type="Pfam" id="PF14509">
    <property type="entry name" value="GH97_C"/>
    <property type="match status" value="1"/>
</dbReference>
<evidence type="ECO:0000256" key="1">
    <source>
        <dbReference type="ARBA" id="ARBA00022801"/>
    </source>
</evidence>
<dbReference type="InterPro" id="IPR017853">
    <property type="entry name" value="GH"/>
</dbReference>
<evidence type="ECO:0000259" key="6">
    <source>
        <dbReference type="Pfam" id="PF14509"/>
    </source>
</evidence>
<proteinExistence type="predicted"/>
<protein>
    <submittedName>
        <fullName evidence="7">Glycoside hydrolase family 97 catalytic domain-containing protein</fullName>
    </submittedName>
</protein>
<dbReference type="InterPro" id="IPR013780">
    <property type="entry name" value="Glyco_hydro_b"/>
</dbReference>
<evidence type="ECO:0000313" key="8">
    <source>
        <dbReference type="Proteomes" id="UP000605361"/>
    </source>
</evidence>
<dbReference type="InterPro" id="IPR019563">
    <property type="entry name" value="GH97_catalytic"/>
</dbReference>
<feature type="signal peptide" evidence="3">
    <location>
        <begin position="1"/>
        <end position="21"/>
    </location>
</feature>
<feature type="chain" id="PRO_5038612698" evidence="3">
    <location>
        <begin position="22"/>
        <end position="621"/>
    </location>
</feature>
<keyword evidence="3" id="KW-0732">Signal</keyword>
<dbReference type="PANTHER" id="PTHR35803">
    <property type="entry name" value="GLUCAN 1,4-ALPHA-GLUCOSIDASE SUSB-RELATED"/>
    <property type="match status" value="1"/>
</dbReference>
<evidence type="ECO:0000259" key="4">
    <source>
        <dbReference type="Pfam" id="PF10566"/>
    </source>
</evidence>
<evidence type="ECO:0000256" key="2">
    <source>
        <dbReference type="ARBA" id="ARBA00023295"/>
    </source>
</evidence>
<dbReference type="Gene3D" id="2.70.98.10">
    <property type="match status" value="1"/>
</dbReference>
<keyword evidence="2" id="KW-0326">Glycosidase</keyword>
<organism evidence="7 8">
    <name type="scientific">Nonomuraea cypriaca</name>
    <dbReference type="NCBI Taxonomy" id="1187855"/>
    <lineage>
        <taxon>Bacteria</taxon>
        <taxon>Bacillati</taxon>
        <taxon>Actinomycetota</taxon>
        <taxon>Actinomycetes</taxon>
        <taxon>Streptosporangiales</taxon>
        <taxon>Streptosporangiaceae</taxon>
        <taxon>Nonomuraea</taxon>
    </lineage>
</organism>
<dbReference type="Pfam" id="PF14508">
    <property type="entry name" value="GH97_N"/>
    <property type="match status" value="1"/>
</dbReference>
<dbReference type="Pfam" id="PF10566">
    <property type="entry name" value="Glyco_hydro_97"/>
    <property type="match status" value="1"/>
</dbReference>
<reference evidence="7" key="1">
    <citation type="submission" date="2020-11" db="EMBL/GenBank/DDBJ databases">
        <title>Whole-genome analyses of Nonomuraea sp. K274.</title>
        <authorList>
            <person name="Veyisoglu A."/>
        </authorList>
    </citation>
    <scope>NUCLEOTIDE SEQUENCE</scope>
    <source>
        <strain evidence="7">K274</strain>
    </source>
</reference>
<dbReference type="Gene3D" id="2.60.40.1180">
    <property type="entry name" value="Golgi alpha-mannosidase II"/>
    <property type="match status" value="1"/>
</dbReference>
<dbReference type="GO" id="GO:0016798">
    <property type="term" value="F:hydrolase activity, acting on glycosyl bonds"/>
    <property type="evidence" value="ECO:0007669"/>
    <property type="project" value="UniProtKB-KW"/>
</dbReference>
<feature type="domain" description="Glycosyl-hydrolase 97 catalytic" evidence="4">
    <location>
        <begin position="293"/>
        <end position="439"/>
    </location>
</feature>
<dbReference type="InterPro" id="IPR052720">
    <property type="entry name" value="Glycosyl_hydrolase_97"/>
</dbReference>
<keyword evidence="1 7" id="KW-0378">Hydrolase</keyword>
<evidence type="ECO:0000259" key="5">
    <source>
        <dbReference type="Pfam" id="PF14508"/>
    </source>
</evidence>
<feature type="domain" description="Glycosyl-hydrolase 97 C-terminal oligomerisation" evidence="6">
    <location>
        <begin position="522"/>
        <end position="607"/>
    </location>
</feature>
<dbReference type="InterPro" id="IPR014718">
    <property type="entry name" value="GH-type_carb-bd"/>
</dbReference>
<comment type="caution">
    <text evidence="7">The sequence shown here is derived from an EMBL/GenBank/DDBJ whole genome shotgun (WGS) entry which is preliminary data.</text>
</comment>
<evidence type="ECO:0000256" key="3">
    <source>
        <dbReference type="SAM" id="SignalP"/>
    </source>
</evidence>
<dbReference type="InterPro" id="IPR029486">
    <property type="entry name" value="GH97_N"/>
</dbReference>
<dbReference type="InterPro" id="IPR029483">
    <property type="entry name" value="GH97_C"/>
</dbReference>
<dbReference type="GO" id="GO:0030246">
    <property type="term" value="F:carbohydrate binding"/>
    <property type="evidence" value="ECO:0007669"/>
    <property type="project" value="InterPro"/>
</dbReference>
<dbReference type="Gene3D" id="3.20.20.70">
    <property type="entry name" value="Aldolase class I"/>
    <property type="match status" value="1"/>
</dbReference>
<accession>A0A931F6W5</accession>